<protein>
    <submittedName>
        <fullName evidence="1">Uncharacterized protein</fullName>
    </submittedName>
</protein>
<comment type="caution">
    <text evidence="1">The sequence shown here is derived from an EMBL/GenBank/DDBJ whole genome shotgun (WGS) entry which is preliminary data.</text>
</comment>
<proteinExistence type="predicted"/>
<evidence type="ECO:0000313" key="2">
    <source>
        <dbReference type="Proteomes" id="UP000287651"/>
    </source>
</evidence>
<sequence length="52" mass="5709">MLDHELLESAAVIHFSGPGKPRLETGHPELGKIQQSHLNQSDELISSCMVVE</sequence>
<reference evidence="1 2" key="1">
    <citation type="journal article" date="2014" name="Agronomy (Basel)">
        <title>A Draft Genome Sequence for Ensete ventricosum, the Drought-Tolerant Tree Against Hunger.</title>
        <authorList>
            <person name="Harrison J."/>
            <person name="Moore K.A."/>
            <person name="Paszkiewicz K."/>
            <person name="Jones T."/>
            <person name="Grant M."/>
            <person name="Ambacheew D."/>
            <person name="Muzemil S."/>
            <person name="Studholme D.J."/>
        </authorList>
    </citation>
    <scope>NUCLEOTIDE SEQUENCE [LARGE SCALE GENOMIC DNA]</scope>
</reference>
<dbReference type="Proteomes" id="UP000287651">
    <property type="component" value="Unassembled WGS sequence"/>
</dbReference>
<name>A0A444CMB4_ENSVE</name>
<dbReference type="AlphaFoldDB" id="A0A444CMB4"/>
<gene>
    <name evidence="1" type="ORF">B296_00017502</name>
</gene>
<accession>A0A444CMB4</accession>
<organism evidence="1 2">
    <name type="scientific">Ensete ventricosum</name>
    <name type="common">Abyssinian banana</name>
    <name type="synonym">Musa ensete</name>
    <dbReference type="NCBI Taxonomy" id="4639"/>
    <lineage>
        <taxon>Eukaryota</taxon>
        <taxon>Viridiplantae</taxon>
        <taxon>Streptophyta</taxon>
        <taxon>Embryophyta</taxon>
        <taxon>Tracheophyta</taxon>
        <taxon>Spermatophyta</taxon>
        <taxon>Magnoliopsida</taxon>
        <taxon>Liliopsida</taxon>
        <taxon>Zingiberales</taxon>
        <taxon>Musaceae</taxon>
        <taxon>Ensete</taxon>
    </lineage>
</organism>
<evidence type="ECO:0000313" key="1">
    <source>
        <dbReference type="EMBL" id="RRT47977.1"/>
    </source>
</evidence>
<dbReference type="EMBL" id="AMZH03014238">
    <property type="protein sequence ID" value="RRT47977.1"/>
    <property type="molecule type" value="Genomic_DNA"/>
</dbReference>